<protein>
    <recommendedName>
        <fullName evidence="13">DUF1640 domain-containing protein</fullName>
    </recommendedName>
</protein>
<comment type="caution">
    <text evidence="11">The sequence shown here is derived from an EMBL/GenBank/DDBJ whole genome shotgun (WGS) entry which is preliminary data.</text>
</comment>
<keyword evidence="6 10" id="KW-1133">Transmembrane helix</keyword>
<keyword evidence="9 10" id="KW-0472">Membrane</keyword>
<keyword evidence="5" id="KW-0809">Transit peptide</keyword>
<dbReference type="Proteomes" id="UP000319731">
    <property type="component" value="Unassembled WGS sequence"/>
</dbReference>
<dbReference type="RefSeq" id="XP_031023173.1">
    <property type="nucleotide sequence ID" value="XM_031170849.1"/>
</dbReference>
<comment type="subcellular location">
    <subcellularLocation>
        <location evidence="1">Membrane</location>
        <topology evidence="1">Single-pass membrane protein</topology>
    </subcellularLocation>
    <subcellularLocation>
        <location evidence="2">Mitochondrion</location>
    </subcellularLocation>
</comment>
<keyword evidence="7" id="KW-0175">Coiled coil</keyword>
<reference evidence="11 12" key="1">
    <citation type="journal article" date="2019" name="Sci. Rep.">
        <title>Comparative genomics of chytrid fungi reveal insights into the obligate biotrophic and pathogenic lifestyle of Synchytrium endobioticum.</title>
        <authorList>
            <person name="van de Vossenberg B.T.L.H."/>
            <person name="Warris S."/>
            <person name="Nguyen H.D.T."/>
            <person name="van Gent-Pelzer M.P.E."/>
            <person name="Joly D.L."/>
            <person name="van de Geest H.C."/>
            <person name="Bonants P.J.M."/>
            <person name="Smith D.S."/>
            <person name="Levesque C.A."/>
            <person name="van der Lee T.A.J."/>
        </authorList>
    </citation>
    <scope>NUCLEOTIDE SEQUENCE [LARGE SCALE GENOMIC DNA]</scope>
    <source>
        <strain evidence="11 12">JEL517</strain>
    </source>
</reference>
<evidence type="ECO:0000256" key="7">
    <source>
        <dbReference type="ARBA" id="ARBA00023054"/>
    </source>
</evidence>
<evidence type="ECO:0000256" key="1">
    <source>
        <dbReference type="ARBA" id="ARBA00004167"/>
    </source>
</evidence>
<evidence type="ECO:0000256" key="5">
    <source>
        <dbReference type="ARBA" id="ARBA00022946"/>
    </source>
</evidence>
<dbReference type="GO" id="GO:0033617">
    <property type="term" value="P:mitochondrial respiratory chain complex IV assembly"/>
    <property type="evidence" value="ECO:0007669"/>
    <property type="project" value="TreeGrafter"/>
</dbReference>
<dbReference type="PANTHER" id="PTHR14360:SF1">
    <property type="entry name" value="PROTEIN FMP32, MITOCHONDRIAL"/>
    <property type="match status" value="1"/>
</dbReference>
<evidence type="ECO:0000313" key="11">
    <source>
        <dbReference type="EMBL" id="TPX31842.1"/>
    </source>
</evidence>
<dbReference type="EMBL" id="QEAO01000038">
    <property type="protein sequence ID" value="TPX31842.1"/>
    <property type="molecule type" value="Genomic_DNA"/>
</dbReference>
<dbReference type="FunFam" id="1.20.5.340:FF:000018">
    <property type="entry name" value="Mitochondrial protein FMP32"/>
    <property type="match status" value="1"/>
</dbReference>
<dbReference type="STRING" id="1806994.A0A507BWK9"/>
<evidence type="ECO:0000256" key="2">
    <source>
        <dbReference type="ARBA" id="ARBA00004173"/>
    </source>
</evidence>
<evidence type="ECO:0000256" key="8">
    <source>
        <dbReference type="ARBA" id="ARBA00023128"/>
    </source>
</evidence>
<dbReference type="GeneID" id="42006146"/>
<dbReference type="InterPro" id="IPR024461">
    <property type="entry name" value="CCDC90-like"/>
</dbReference>
<dbReference type="Gene3D" id="1.20.5.340">
    <property type="match status" value="1"/>
</dbReference>
<evidence type="ECO:0000256" key="4">
    <source>
        <dbReference type="ARBA" id="ARBA00022692"/>
    </source>
</evidence>
<dbReference type="OrthoDB" id="889336at2759"/>
<gene>
    <name evidence="11" type="ORF">SmJEL517_g04921</name>
</gene>
<dbReference type="GO" id="GO:0005739">
    <property type="term" value="C:mitochondrion"/>
    <property type="evidence" value="ECO:0007669"/>
    <property type="project" value="UniProtKB-SubCell"/>
</dbReference>
<comment type="similarity">
    <text evidence="3">Belongs to the CCDC90 family.</text>
</comment>
<sequence length="202" mass="23624">MNAARVIRATHRIRGAAFYSTNSSYNFDTYRFVNRLESESFERERAEAIMTSLNDVVHESVTNITKNMVLKSEMEKSHYQTKVDFAQVRTELQLLEQNQYAILRADTQRLSAEADKLRRRVYEELRRVQSSVRLEMSLEKGRIRDEQASQELKVREAASRVDSEVANLRTQLEGINWELFRTLVPLFCAFGGLFFAYLRLVK</sequence>
<keyword evidence="4 10" id="KW-0812">Transmembrane</keyword>
<evidence type="ECO:0000256" key="6">
    <source>
        <dbReference type="ARBA" id="ARBA00022989"/>
    </source>
</evidence>
<accession>A0A507BWK9</accession>
<organism evidence="11 12">
    <name type="scientific">Synchytrium microbalum</name>
    <dbReference type="NCBI Taxonomy" id="1806994"/>
    <lineage>
        <taxon>Eukaryota</taxon>
        <taxon>Fungi</taxon>
        <taxon>Fungi incertae sedis</taxon>
        <taxon>Chytridiomycota</taxon>
        <taxon>Chytridiomycota incertae sedis</taxon>
        <taxon>Chytridiomycetes</taxon>
        <taxon>Synchytriales</taxon>
        <taxon>Synchytriaceae</taxon>
        <taxon>Synchytrium</taxon>
    </lineage>
</organism>
<keyword evidence="12" id="KW-1185">Reference proteome</keyword>
<dbReference type="GO" id="GO:0016020">
    <property type="term" value="C:membrane"/>
    <property type="evidence" value="ECO:0007669"/>
    <property type="project" value="UniProtKB-SubCell"/>
</dbReference>
<dbReference type="AlphaFoldDB" id="A0A507BWK9"/>
<dbReference type="PANTHER" id="PTHR14360">
    <property type="entry name" value="PROTEIN FMP32, MITOCHONDRIAL"/>
    <property type="match status" value="1"/>
</dbReference>
<keyword evidence="8" id="KW-0496">Mitochondrion</keyword>
<proteinExistence type="inferred from homology"/>
<evidence type="ECO:0000313" key="12">
    <source>
        <dbReference type="Proteomes" id="UP000319731"/>
    </source>
</evidence>
<evidence type="ECO:0000256" key="3">
    <source>
        <dbReference type="ARBA" id="ARBA00007224"/>
    </source>
</evidence>
<name>A0A507BWK9_9FUNG</name>
<evidence type="ECO:0008006" key="13">
    <source>
        <dbReference type="Google" id="ProtNLM"/>
    </source>
</evidence>
<dbReference type="Pfam" id="PF07798">
    <property type="entry name" value="CCDC90-like"/>
    <property type="match status" value="1"/>
</dbReference>
<feature type="transmembrane region" description="Helical" evidence="10">
    <location>
        <begin position="179"/>
        <end position="198"/>
    </location>
</feature>
<evidence type="ECO:0000256" key="10">
    <source>
        <dbReference type="SAM" id="Phobius"/>
    </source>
</evidence>
<evidence type="ECO:0000256" key="9">
    <source>
        <dbReference type="ARBA" id="ARBA00023136"/>
    </source>
</evidence>